<feature type="transmembrane region" description="Helical" evidence="1">
    <location>
        <begin position="162"/>
        <end position="181"/>
    </location>
</feature>
<keyword evidence="1" id="KW-0472">Membrane</keyword>
<reference evidence="2 3" key="1">
    <citation type="submission" date="2016-10" db="EMBL/GenBank/DDBJ databases">
        <authorList>
            <person name="de Groot N.N."/>
        </authorList>
    </citation>
    <scope>NUCLEOTIDE SEQUENCE [LARGE SCALE GENOMIC DNA]</scope>
    <source>
        <strain evidence="2 3">DSM 19548</strain>
    </source>
</reference>
<evidence type="ECO:0000256" key="1">
    <source>
        <dbReference type="SAM" id="Phobius"/>
    </source>
</evidence>
<keyword evidence="1" id="KW-0812">Transmembrane</keyword>
<dbReference type="AlphaFoldDB" id="A0A1I1DKH0"/>
<sequence>MAAPRTLQCEGGQTDRALGKDLHAKARSGLSMHGSAPYMGGAMTILKYANLSLLLLYPVAWFAPLMRAGLLPFFAMSEISVISGLQALWKTDIFLALLVTSFALFAPYLKTIGLALVHFRIARRRLLPALEVLGRLAMADIFLIALYIVIAKGVGVGRVETAWGLYLFTACILASFALGLLTERRGGLPRAGG</sequence>
<accession>A0A1I1DKH0</accession>
<protein>
    <submittedName>
        <fullName evidence="2">Paraquat-inducible protein A</fullName>
    </submittedName>
</protein>
<keyword evidence="1" id="KW-1133">Transmembrane helix</keyword>
<organism evidence="2 3">
    <name type="scientific">Tropicimonas isoalkanivorans</name>
    <dbReference type="NCBI Taxonomy" id="441112"/>
    <lineage>
        <taxon>Bacteria</taxon>
        <taxon>Pseudomonadati</taxon>
        <taxon>Pseudomonadota</taxon>
        <taxon>Alphaproteobacteria</taxon>
        <taxon>Rhodobacterales</taxon>
        <taxon>Roseobacteraceae</taxon>
        <taxon>Tropicimonas</taxon>
    </lineage>
</organism>
<feature type="transmembrane region" description="Helical" evidence="1">
    <location>
        <begin position="129"/>
        <end position="150"/>
    </location>
</feature>
<dbReference type="Proteomes" id="UP000198728">
    <property type="component" value="Unassembled WGS sequence"/>
</dbReference>
<proteinExistence type="predicted"/>
<dbReference type="InterPro" id="IPR007498">
    <property type="entry name" value="PqiA-like"/>
</dbReference>
<feature type="transmembrane region" description="Helical" evidence="1">
    <location>
        <begin position="95"/>
        <end position="117"/>
    </location>
</feature>
<evidence type="ECO:0000313" key="3">
    <source>
        <dbReference type="Proteomes" id="UP000198728"/>
    </source>
</evidence>
<gene>
    <name evidence="2" type="ORF">SAMN04488094_101306</name>
</gene>
<dbReference type="STRING" id="441112.SAMN04488094_101306"/>
<keyword evidence="3" id="KW-1185">Reference proteome</keyword>
<evidence type="ECO:0000313" key="2">
    <source>
        <dbReference type="EMBL" id="SFB75465.1"/>
    </source>
</evidence>
<name>A0A1I1DKH0_9RHOB</name>
<dbReference type="EMBL" id="FOLG01000001">
    <property type="protein sequence ID" value="SFB75465.1"/>
    <property type="molecule type" value="Genomic_DNA"/>
</dbReference>
<dbReference type="Pfam" id="PF04403">
    <property type="entry name" value="PqiA"/>
    <property type="match status" value="1"/>
</dbReference>